<keyword evidence="3" id="KW-1185">Reference proteome</keyword>
<feature type="region of interest" description="Disordered" evidence="1">
    <location>
        <begin position="1"/>
        <end position="101"/>
    </location>
</feature>
<feature type="compositionally biased region" description="Low complexity" evidence="1">
    <location>
        <begin position="89"/>
        <end position="101"/>
    </location>
</feature>
<gene>
    <name evidence="2" type="ORF">Dsin_017201</name>
</gene>
<feature type="compositionally biased region" description="Low complexity" evidence="1">
    <location>
        <begin position="65"/>
        <end position="82"/>
    </location>
</feature>
<dbReference type="EMBL" id="JANJYJ010000005">
    <property type="protein sequence ID" value="KAK3212495.1"/>
    <property type="molecule type" value="Genomic_DNA"/>
</dbReference>
<organism evidence="2 3">
    <name type="scientific">Dipteronia sinensis</name>
    <dbReference type="NCBI Taxonomy" id="43782"/>
    <lineage>
        <taxon>Eukaryota</taxon>
        <taxon>Viridiplantae</taxon>
        <taxon>Streptophyta</taxon>
        <taxon>Embryophyta</taxon>
        <taxon>Tracheophyta</taxon>
        <taxon>Spermatophyta</taxon>
        <taxon>Magnoliopsida</taxon>
        <taxon>eudicotyledons</taxon>
        <taxon>Gunneridae</taxon>
        <taxon>Pentapetalae</taxon>
        <taxon>rosids</taxon>
        <taxon>malvids</taxon>
        <taxon>Sapindales</taxon>
        <taxon>Sapindaceae</taxon>
        <taxon>Hippocastanoideae</taxon>
        <taxon>Acereae</taxon>
        <taxon>Dipteronia</taxon>
    </lineage>
</organism>
<name>A0AAE0E6P7_9ROSI</name>
<evidence type="ECO:0000313" key="3">
    <source>
        <dbReference type="Proteomes" id="UP001281410"/>
    </source>
</evidence>
<evidence type="ECO:0000313" key="2">
    <source>
        <dbReference type="EMBL" id="KAK3212495.1"/>
    </source>
</evidence>
<comment type="caution">
    <text evidence="2">The sequence shown here is derived from an EMBL/GenBank/DDBJ whole genome shotgun (WGS) entry which is preliminary data.</text>
</comment>
<dbReference type="AlphaFoldDB" id="A0AAE0E6P7"/>
<protein>
    <submittedName>
        <fullName evidence="2">Uncharacterized protein</fullName>
    </submittedName>
</protein>
<accession>A0AAE0E6P7</accession>
<dbReference type="Proteomes" id="UP001281410">
    <property type="component" value="Unassembled WGS sequence"/>
</dbReference>
<sequence length="101" mass="10494">MEKHGRRKASLWPSAAGAGRGRCVFTKSLRPPKPKDLFAPPTPSKKKSSGGSERPRDRPPKKAKTTPPVAATSAPAAAPTDPSKGRGQPPKVKPVIAPVAG</sequence>
<reference evidence="2" key="1">
    <citation type="journal article" date="2023" name="Plant J.">
        <title>Genome sequences and population genomics provide insights into the demographic history, inbreeding, and mutation load of two 'living fossil' tree species of Dipteronia.</title>
        <authorList>
            <person name="Feng Y."/>
            <person name="Comes H.P."/>
            <person name="Chen J."/>
            <person name="Zhu S."/>
            <person name="Lu R."/>
            <person name="Zhang X."/>
            <person name="Li P."/>
            <person name="Qiu J."/>
            <person name="Olsen K.M."/>
            <person name="Qiu Y."/>
        </authorList>
    </citation>
    <scope>NUCLEOTIDE SEQUENCE</scope>
    <source>
        <strain evidence="2">NBL</strain>
    </source>
</reference>
<evidence type="ECO:0000256" key="1">
    <source>
        <dbReference type="SAM" id="MobiDB-lite"/>
    </source>
</evidence>
<proteinExistence type="predicted"/>